<keyword evidence="2" id="KW-0472">Membrane</keyword>
<name>A0A7S3JS78_9STRA</name>
<reference evidence="3" key="1">
    <citation type="submission" date="2021-01" db="EMBL/GenBank/DDBJ databases">
        <authorList>
            <person name="Corre E."/>
            <person name="Pelletier E."/>
            <person name="Niang G."/>
            <person name="Scheremetjew M."/>
            <person name="Finn R."/>
            <person name="Kale V."/>
            <person name="Holt S."/>
            <person name="Cochrane G."/>
            <person name="Meng A."/>
            <person name="Brown T."/>
            <person name="Cohen L."/>
        </authorList>
    </citation>
    <scope>NUCLEOTIDE SEQUENCE</scope>
    <source>
        <strain evidence="3">CCMP1510</strain>
    </source>
</reference>
<keyword evidence="2" id="KW-1133">Transmembrane helix</keyword>
<gene>
    <name evidence="3" type="ORF">ALAG00032_LOCUS1688</name>
</gene>
<proteinExistence type="predicted"/>
<feature type="transmembrane region" description="Helical" evidence="2">
    <location>
        <begin position="135"/>
        <end position="154"/>
    </location>
</feature>
<evidence type="ECO:0000313" key="3">
    <source>
        <dbReference type="EMBL" id="CAE0360956.1"/>
    </source>
</evidence>
<organism evidence="3">
    <name type="scientific">Aureoumbra lagunensis</name>
    <dbReference type="NCBI Taxonomy" id="44058"/>
    <lineage>
        <taxon>Eukaryota</taxon>
        <taxon>Sar</taxon>
        <taxon>Stramenopiles</taxon>
        <taxon>Ochrophyta</taxon>
        <taxon>Pelagophyceae</taxon>
        <taxon>Pelagomonadales</taxon>
        <taxon>Aureoumbra</taxon>
    </lineage>
</organism>
<sequence length="219" mass="25105">MSLNNDLVRFKRNLSPATRRRLGELSIDTSSPDEYIDAPWSADGKRRMEMDGLRLLLRAKFAKEIEEKRIALEVRAARYENRMLRRELDLVKREYTIQSISSTIQPAKTNSAVQTTIAGVSIRATRTQLFPPIQFLLRLVLIFSLVAGFSAFFFSTEIPAPDPANVNVFFPPTFSLSNFFRTTWEEYSAFVPDLLFRMSLFQSDFFKRSTNSSSPDSPP</sequence>
<evidence type="ECO:0000256" key="2">
    <source>
        <dbReference type="SAM" id="Phobius"/>
    </source>
</evidence>
<feature type="coiled-coil region" evidence="1">
    <location>
        <begin position="62"/>
        <end position="94"/>
    </location>
</feature>
<evidence type="ECO:0000256" key="1">
    <source>
        <dbReference type="SAM" id="Coils"/>
    </source>
</evidence>
<dbReference type="AlphaFoldDB" id="A0A7S3JS78"/>
<keyword evidence="2" id="KW-0812">Transmembrane</keyword>
<keyword evidence="1" id="KW-0175">Coiled coil</keyword>
<dbReference type="EMBL" id="HBIJ01002479">
    <property type="protein sequence ID" value="CAE0360956.1"/>
    <property type="molecule type" value="Transcribed_RNA"/>
</dbReference>
<accession>A0A7S3JS78</accession>
<protein>
    <submittedName>
        <fullName evidence="3">Uncharacterized protein</fullName>
    </submittedName>
</protein>